<dbReference type="Proteomes" id="UP000886653">
    <property type="component" value="Unassembled WGS sequence"/>
</dbReference>
<dbReference type="EMBL" id="MU167339">
    <property type="protein sequence ID" value="KAG0142753.1"/>
    <property type="molecule type" value="Genomic_DNA"/>
</dbReference>
<evidence type="ECO:0000313" key="2">
    <source>
        <dbReference type="EMBL" id="KAG0142753.1"/>
    </source>
</evidence>
<evidence type="ECO:0000313" key="3">
    <source>
        <dbReference type="Proteomes" id="UP000886653"/>
    </source>
</evidence>
<dbReference type="AlphaFoldDB" id="A0A9P6NB93"/>
<name>A0A9P6NB93_9BASI</name>
<protein>
    <submittedName>
        <fullName evidence="2">Uncharacterized protein</fullName>
    </submittedName>
</protein>
<keyword evidence="1" id="KW-0732">Signal</keyword>
<sequence length="108" mass="12297">MGKLSLILLASYSIHAQVEIMSCTLIRDMKTGSPKMTLKLWECQPLERILIVRRNWGKHIQVGENFGRELLGGKNPLMFEDELNLTKGVAGIAFRCKSHYTVVWIYGC</sequence>
<keyword evidence="3" id="KW-1185">Reference proteome</keyword>
<feature type="signal peptide" evidence="1">
    <location>
        <begin position="1"/>
        <end position="16"/>
    </location>
</feature>
<accession>A0A9P6NB93</accession>
<comment type="caution">
    <text evidence="2">The sequence shown here is derived from an EMBL/GenBank/DDBJ whole genome shotgun (WGS) entry which is preliminary data.</text>
</comment>
<gene>
    <name evidence="2" type="ORF">CROQUDRAFT_219105</name>
</gene>
<feature type="chain" id="PRO_5040319655" evidence="1">
    <location>
        <begin position="17"/>
        <end position="108"/>
    </location>
</feature>
<evidence type="ECO:0000256" key="1">
    <source>
        <dbReference type="SAM" id="SignalP"/>
    </source>
</evidence>
<organism evidence="2 3">
    <name type="scientific">Cronartium quercuum f. sp. fusiforme G11</name>
    <dbReference type="NCBI Taxonomy" id="708437"/>
    <lineage>
        <taxon>Eukaryota</taxon>
        <taxon>Fungi</taxon>
        <taxon>Dikarya</taxon>
        <taxon>Basidiomycota</taxon>
        <taxon>Pucciniomycotina</taxon>
        <taxon>Pucciniomycetes</taxon>
        <taxon>Pucciniales</taxon>
        <taxon>Coleosporiaceae</taxon>
        <taxon>Cronartium</taxon>
    </lineage>
</organism>
<reference evidence="2" key="1">
    <citation type="submission" date="2013-11" db="EMBL/GenBank/DDBJ databases">
        <title>Genome sequence of the fusiform rust pathogen reveals effectors for host alternation and coevolution with pine.</title>
        <authorList>
            <consortium name="DOE Joint Genome Institute"/>
            <person name="Smith K."/>
            <person name="Pendleton A."/>
            <person name="Kubisiak T."/>
            <person name="Anderson C."/>
            <person name="Salamov A."/>
            <person name="Aerts A."/>
            <person name="Riley R."/>
            <person name="Clum A."/>
            <person name="Lindquist E."/>
            <person name="Ence D."/>
            <person name="Campbell M."/>
            <person name="Kronenberg Z."/>
            <person name="Feau N."/>
            <person name="Dhillon B."/>
            <person name="Hamelin R."/>
            <person name="Burleigh J."/>
            <person name="Smith J."/>
            <person name="Yandell M."/>
            <person name="Nelson C."/>
            <person name="Grigoriev I."/>
            <person name="Davis J."/>
        </authorList>
    </citation>
    <scope>NUCLEOTIDE SEQUENCE</scope>
    <source>
        <strain evidence="2">G11</strain>
    </source>
</reference>
<proteinExistence type="predicted"/>